<name>A0A1B8R6U6_RHILT</name>
<protein>
    <submittedName>
        <fullName evidence="1">Uncharacterized protein</fullName>
    </submittedName>
</protein>
<reference evidence="1" key="1">
    <citation type="journal article" date="2015" name="BMC Genomics">
        <title>Transcriptome profiling of a Rhizobium leguminosarum bv. trifolii rosR mutant reveals the role of the transcriptional regulator RosR in motility, synthesis of cell-surface components, and other cellular processes.</title>
        <authorList>
            <person name="Rachwal K."/>
            <person name="Matczynska E."/>
            <person name="Janczarek M."/>
        </authorList>
    </citation>
    <scope>NUCLEOTIDE SEQUENCE</scope>
    <source>
        <strain evidence="1">Rt24.2</strain>
    </source>
</reference>
<accession>A0A1B8R6U6</accession>
<organism evidence="1">
    <name type="scientific">Rhizobium leguminosarum bv. trifolii</name>
    <dbReference type="NCBI Taxonomy" id="386"/>
    <lineage>
        <taxon>Bacteria</taxon>
        <taxon>Pseudomonadati</taxon>
        <taxon>Pseudomonadota</taxon>
        <taxon>Alphaproteobacteria</taxon>
        <taxon>Hyphomicrobiales</taxon>
        <taxon>Rhizobiaceae</taxon>
        <taxon>Rhizobium/Agrobacterium group</taxon>
        <taxon>Rhizobium</taxon>
    </lineage>
</organism>
<dbReference type="AlphaFoldDB" id="A0A1B8R6U6"/>
<dbReference type="EMBL" id="KX490288">
    <property type="protein sequence ID" value="AOO92652.1"/>
    <property type="molecule type" value="Genomic_DNA"/>
</dbReference>
<reference evidence="1" key="2">
    <citation type="journal article" date="2016" name="Front. Microbiol.">
        <title>The Regulatory Protein RosR Affects Rhizobium leguminosarum bv. trifolii Protein Profiles, Cell Surface Properties, and Symbiosis with Clover.</title>
        <authorList>
            <person name="Rachwal K."/>
            <person name="Boguszewska A."/>
            <person name="Kopcinska J."/>
            <person name="Karas M."/>
            <person name="Tchorzewski M."/>
            <person name="Janczarek M."/>
        </authorList>
    </citation>
    <scope>NUCLEOTIDE SEQUENCE</scope>
    <source>
        <strain evidence="1">Rt24.2</strain>
    </source>
</reference>
<proteinExistence type="predicted"/>
<dbReference type="RefSeq" id="WP_065277411.1">
    <property type="nucleotide sequence ID" value="NZ_MAMO01000149.1"/>
</dbReference>
<evidence type="ECO:0000313" key="1">
    <source>
        <dbReference type="EMBL" id="AOO92652.1"/>
    </source>
</evidence>
<sequence>MTKPKKLPSDETLRQLVAEDDLTRAEIAARYQVHRTTLSQKLADLGLADATAQKAVQRRPFQVEDVRQLLRSGMSFSDIDRHYGRTVGCAWCFCRTHNLIPEIPDLDIREDKIIIGINATATDRSGAARSVRLAISLPPISMFAAARQQRNEARIGRWAWS</sequence>